<dbReference type="OrthoDB" id="975117at2"/>
<dbReference type="AlphaFoldDB" id="A0A3E0ED54"/>
<dbReference type="GO" id="GO:2001070">
    <property type="term" value="F:starch binding"/>
    <property type="evidence" value="ECO:0007669"/>
    <property type="project" value="InterPro"/>
</dbReference>
<evidence type="ECO:0000259" key="2">
    <source>
        <dbReference type="Pfam" id="PF14292"/>
    </source>
</evidence>
<dbReference type="Pfam" id="PF14292">
    <property type="entry name" value="SusE"/>
    <property type="match status" value="1"/>
</dbReference>
<dbReference type="InterPro" id="IPR025970">
    <property type="entry name" value="SusE"/>
</dbReference>
<keyword evidence="1" id="KW-0732">Signal</keyword>
<organism evidence="3 4">
    <name type="scientific">Flavobacterium aquicola</name>
    <dbReference type="NCBI Taxonomy" id="1682742"/>
    <lineage>
        <taxon>Bacteria</taxon>
        <taxon>Pseudomonadati</taxon>
        <taxon>Bacteroidota</taxon>
        <taxon>Flavobacteriia</taxon>
        <taxon>Flavobacteriales</taxon>
        <taxon>Flavobacteriaceae</taxon>
        <taxon>Flavobacterium</taxon>
    </lineage>
</organism>
<dbReference type="GO" id="GO:0019867">
    <property type="term" value="C:outer membrane"/>
    <property type="evidence" value="ECO:0007669"/>
    <property type="project" value="InterPro"/>
</dbReference>
<gene>
    <name evidence="3" type="ORF">C8P67_1106</name>
</gene>
<reference evidence="3 4" key="1">
    <citation type="submission" date="2018-08" db="EMBL/GenBank/DDBJ databases">
        <title>Genomic Encyclopedia of Archaeal and Bacterial Type Strains, Phase II (KMG-II): from individual species to whole genera.</title>
        <authorList>
            <person name="Goeker M."/>
        </authorList>
    </citation>
    <scope>NUCLEOTIDE SEQUENCE [LARGE SCALE GENOMIC DNA]</scope>
    <source>
        <strain evidence="3 4">DSM 100880</strain>
    </source>
</reference>
<keyword evidence="4" id="KW-1185">Reference proteome</keyword>
<dbReference type="RefSeq" id="WP_115814113.1">
    <property type="nucleotide sequence ID" value="NZ_QUNI01000010.1"/>
</dbReference>
<dbReference type="EMBL" id="QUNI01000010">
    <property type="protein sequence ID" value="REG96187.1"/>
    <property type="molecule type" value="Genomic_DNA"/>
</dbReference>
<feature type="signal peptide" evidence="1">
    <location>
        <begin position="1"/>
        <end position="22"/>
    </location>
</feature>
<evidence type="ECO:0000313" key="4">
    <source>
        <dbReference type="Proteomes" id="UP000257136"/>
    </source>
</evidence>
<feature type="chain" id="PRO_5017560125" evidence="1">
    <location>
        <begin position="23"/>
        <end position="388"/>
    </location>
</feature>
<evidence type="ECO:0000256" key="1">
    <source>
        <dbReference type="SAM" id="SignalP"/>
    </source>
</evidence>
<comment type="caution">
    <text evidence="3">The sequence shown here is derived from an EMBL/GenBank/DDBJ whole genome shotgun (WGS) entry which is preliminary data.</text>
</comment>
<dbReference type="PROSITE" id="PS51257">
    <property type="entry name" value="PROKAR_LIPOPROTEIN"/>
    <property type="match status" value="1"/>
</dbReference>
<feature type="domain" description="SusE outer membrane protein" evidence="2">
    <location>
        <begin position="36"/>
        <end position="139"/>
    </location>
</feature>
<accession>A0A3E0ED54</accession>
<sequence>MKKIIISLILLTGTLASLVACSDPALDPVASVVQNTAVNSPAAGTDYILEAKTASDDVFTVKWSSADFGYIAAVAYQLQIVKSTSTDFDKDAKSYDLGSFNESQEGSIHEVTLTQRELNGILLPAGGSPGEKTNFKFRIVASPAGQEAKATNKLVSKSAEVAFTATPYDTFDEFDKLYVPGNFGGSSTYADWNPANAPKIYSPSNDGKYEGFVWMNVASPAFKFTDDQTWTNDKGDITEAPNTYTTLVHSNGKDIKPTSGAGTYFITVDWAKNTYSIAPRQVAVIGAATPSGWDAPTYLNYETNTESPYFRMYTVDLTLKADAFLVRLADDWSVKMGTISGSKETLAATSANKIRLNGGDMAVPSAGNYKIVLDLRNAANYNIRLIPN</sequence>
<evidence type="ECO:0000313" key="3">
    <source>
        <dbReference type="EMBL" id="REG96187.1"/>
    </source>
</evidence>
<protein>
    <submittedName>
        <fullName evidence="3">SusE-like outer membrane protein</fullName>
    </submittedName>
</protein>
<dbReference type="Gene3D" id="2.60.40.3620">
    <property type="match status" value="2"/>
</dbReference>
<name>A0A3E0ED54_9FLAO</name>
<dbReference type="CDD" id="cd12967">
    <property type="entry name" value="CBM_SusE-F_like_u1"/>
    <property type="match status" value="1"/>
</dbReference>
<dbReference type="Proteomes" id="UP000257136">
    <property type="component" value="Unassembled WGS sequence"/>
</dbReference>
<proteinExistence type="predicted"/>